<reference evidence="2" key="2">
    <citation type="submission" date="2020-09" db="EMBL/GenBank/DDBJ databases">
        <authorList>
            <person name="Sun Q."/>
            <person name="Sedlacek I."/>
        </authorList>
    </citation>
    <scope>NUCLEOTIDE SEQUENCE</scope>
    <source>
        <strain evidence="2">CCM 7217</strain>
    </source>
</reference>
<dbReference type="Proteomes" id="UP000646833">
    <property type="component" value="Unassembled WGS sequence"/>
</dbReference>
<comment type="caution">
    <text evidence="2">The sequence shown here is derived from an EMBL/GenBank/DDBJ whole genome shotgun (WGS) entry which is preliminary data.</text>
</comment>
<evidence type="ECO:0000256" key="1">
    <source>
        <dbReference type="SAM" id="MobiDB-lite"/>
    </source>
</evidence>
<dbReference type="AlphaFoldDB" id="A0A830E327"/>
<evidence type="ECO:0000313" key="2">
    <source>
        <dbReference type="EMBL" id="GGC72469.1"/>
    </source>
</evidence>
<proteinExistence type="predicted"/>
<sequence length="150" mass="16791">MQETNHDDDIEVEQPEFSELVKNSTMRDAHDSRDSALQYVGFDLADCDYSEKEQEQLLGEVLEKIESVADSAFYDGVNVAASRGCDAAAKYVINEITKELGDSAVEQRFEERLRQKEGVISMEFDSALSAARYKADQSLTAEVLNFTGVY</sequence>
<gene>
    <name evidence="2" type="ORF">GCM10007209_38000</name>
</gene>
<organism evidence="2 3">
    <name type="scientific">Haloferax sulfurifontis</name>
    <dbReference type="NCBI Taxonomy" id="255616"/>
    <lineage>
        <taxon>Archaea</taxon>
        <taxon>Methanobacteriati</taxon>
        <taxon>Methanobacteriota</taxon>
        <taxon>Stenosarchaea group</taxon>
        <taxon>Halobacteria</taxon>
        <taxon>Halobacteriales</taxon>
        <taxon>Haloferacaceae</taxon>
        <taxon>Haloferax</taxon>
    </lineage>
</organism>
<feature type="region of interest" description="Disordered" evidence="1">
    <location>
        <begin position="1"/>
        <end position="32"/>
    </location>
</feature>
<accession>A0A830E327</accession>
<protein>
    <submittedName>
        <fullName evidence="2">Uncharacterized protein</fullName>
    </submittedName>
</protein>
<evidence type="ECO:0000313" key="3">
    <source>
        <dbReference type="Proteomes" id="UP000646833"/>
    </source>
</evidence>
<name>A0A830E327_9EURY</name>
<dbReference type="RefSeq" id="WP_007274005.1">
    <property type="nucleotide sequence ID" value="NZ_BMCI01000010.1"/>
</dbReference>
<dbReference type="EMBL" id="BMCI01000010">
    <property type="protein sequence ID" value="GGC72469.1"/>
    <property type="molecule type" value="Genomic_DNA"/>
</dbReference>
<reference evidence="2" key="1">
    <citation type="journal article" date="2014" name="Int. J. Syst. Evol. Microbiol.">
        <title>Complete genome sequence of Corynebacterium casei LMG S-19264T (=DSM 44701T), isolated from a smear-ripened cheese.</title>
        <authorList>
            <consortium name="US DOE Joint Genome Institute (JGI-PGF)"/>
            <person name="Walter F."/>
            <person name="Albersmeier A."/>
            <person name="Kalinowski J."/>
            <person name="Ruckert C."/>
        </authorList>
    </citation>
    <scope>NUCLEOTIDE SEQUENCE</scope>
    <source>
        <strain evidence="2">CCM 7217</strain>
    </source>
</reference>